<dbReference type="GO" id="GO:0000785">
    <property type="term" value="C:chromatin"/>
    <property type="evidence" value="ECO:0007669"/>
    <property type="project" value="TreeGrafter"/>
</dbReference>
<feature type="compositionally biased region" description="Basic and acidic residues" evidence="8">
    <location>
        <begin position="892"/>
        <end position="907"/>
    </location>
</feature>
<feature type="compositionally biased region" description="Basic and acidic residues" evidence="8">
    <location>
        <begin position="395"/>
        <end position="415"/>
    </location>
</feature>
<dbReference type="InterPro" id="IPR039776">
    <property type="entry name" value="Pds5"/>
</dbReference>
<evidence type="ECO:0000256" key="7">
    <source>
        <dbReference type="ARBA" id="ARBA00023306"/>
    </source>
</evidence>
<keyword evidence="6" id="KW-0539">Nucleus</keyword>
<dbReference type="Pfam" id="PF20168">
    <property type="entry name" value="PDS5"/>
    <property type="match status" value="1"/>
</dbReference>
<dbReference type="GO" id="GO:0006281">
    <property type="term" value="P:DNA repair"/>
    <property type="evidence" value="ECO:0007669"/>
    <property type="project" value="UniProtKB-KW"/>
</dbReference>
<reference evidence="10" key="1">
    <citation type="journal article" date="2022" name="Plant J.">
        <title>Strategies of tolerance reflected in two North American maple genomes.</title>
        <authorList>
            <person name="McEvoy S.L."/>
            <person name="Sezen U.U."/>
            <person name="Trouern-Trend A."/>
            <person name="McMahon S.M."/>
            <person name="Schaberg P.G."/>
            <person name="Yang J."/>
            <person name="Wegrzyn J.L."/>
            <person name="Swenson N.G."/>
        </authorList>
    </citation>
    <scope>NUCLEOTIDE SEQUENCE</scope>
    <source>
        <strain evidence="10">91603</strain>
    </source>
</reference>
<dbReference type="EMBL" id="JAJSOW010000004">
    <property type="protein sequence ID" value="KAI9192781.1"/>
    <property type="molecule type" value="Genomic_DNA"/>
</dbReference>
<dbReference type="GO" id="GO:0005634">
    <property type="term" value="C:nucleus"/>
    <property type="evidence" value="ECO:0007669"/>
    <property type="project" value="UniProtKB-SubCell"/>
</dbReference>
<dbReference type="PANTHER" id="PTHR12663:SF3">
    <property type="entry name" value="SISTER CHROMATID COHESION PROTEIN PDS5 HOMOLOG C"/>
    <property type="match status" value="1"/>
</dbReference>
<evidence type="ECO:0000256" key="6">
    <source>
        <dbReference type="ARBA" id="ARBA00023242"/>
    </source>
</evidence>
<evidence type="ECO:0000256" key="2">
    <source>
        <dbReference type="ARBA" id="ARBA00022618"/>
    </source>
</evidence>
<evidence type="ECO:0000259" key="9">
    <source>
        <dbReference type="SMART" id="SM00333"/>
    </source>
</evidence>
<evidence type="ECO:0000313" key="11">
    <source>
        <dbReference type="Proteomes" id="UP001064489"/>
    </source>
</evidence>
<reference evidence="10" key="2">
    <citation type="submission" date="2023-02" db="EMBL/GenBank/DDBJ databases">
        <authorList>
            <person name="Swenson N.G."/>
            <person name="Wegrzyn J.L."/>
            <person name="Mcevoy S.L."/>
        </authorList>
    </citation>
    <scope>NUCLEOTIDE SEQUENCE</scope>
    <source>
        <strain evidence="10">91603</strain>
        <tissue evidence="10">Leaf</tissue>
    </source>
</reference>
<feature type="compositionally biased region" description="Polar residues" evidence="8">
    <location>
        <begin position="285"/>
        <end position="303"/>
    </location>
</feature>
<dbReference type="Gene3D" id="2.30.30.140">
    <property type="match status" value="1"/>
</dbReference>
<feature type="compositionally biased region" description="Low complexity" evidence="8">
    <location>
        <begin position="875"/>
        <end position="891"/>
    </location>
</feature>
<dbReference type="SMART" id="SM00333">
    <property type="entry name" value="TUDOR"/>
    <property type="match status" value="1"/>
</dbReference>
<feature type="compositionally biased region" description="Acidic residues" evidence="8">
    <location>
        <begin position="697"/>
        <end position="707"/>
    </location>
</feature>
<comment type="caution">
    <text evidence="10">The sequence shown here is derived from an EMBL/GenBank/DDBJ whole genome shotgun (WGS) entry which is preliminary data.</text>
</comment>
<evidence type="ECO:0000313" key="10">
    <source>
        <dbReference type="EMBL" id="KAI9192781.1"/>
    </source>
</evidence>
<evidence type="ECO:0000256" key="5">
    <source>
        <dbReference type="ARBA" id="ARBA00023204"/>
    </source>
</evidence>
<keyword evidence="5" id="KW-0234">DNA repair</keyword>
<feature type="compositionally biased region" description="Basic and acidic residues" evidence="8">
    <location>
        <begin position="711"/>
        <end position="720"/>
    </location>
</feature>
<dbReference type="SUPFAM" id="SSF63748">
    <property type="entry name" value="Tudor/PWWP/MBT"/>
    <property type="match status" value="1"/>
</dbReference>
<feature type="region of interest" description="Disordered" evidence="8">
    <location>
        <begin position="697"/>
        <end position="949"/>
    </location>
</feature>
<proteinExistence type="predicted"/>
<keyword evidence="7" id="KW-0131">Cell cycle</keyword>
<keyword evidence="11" id="KW-1185">Reference proteome</keyword>
<feature type="compositionally biased region" description="Polar residues" evidence="8">
    <location>
        <begin position="341"/>
        <end position="355"/>
    </location>
</feature>
<dbReference type="SUPFAM" id="SSF48371">
    <property type="entry name" value="ARM repeat"/>
    <property type="match status" value="1"/>
</dbReference>
<name>A0AAD5P1J7_ACENE</name>
<evidence type="ECO:0000256" key="4">
    <source>
        <dbReference type="ARBA" id="ARBA00022776"/>
    </source>
</evidence>
<feature type="compositionally biased region" description="Basic and acidic residues" evidence="8">
    <location>
        <begin position="262"/>
        <end position="278"/>
    </location>
</feature>
<dbReference type="Proteomes" id="UP001064489">
    <property type="component" value="Chromosome 6"/>
</dbReference>
<feature type="domain" description="Tudor" evidence="9">
    <location>
        <begin position="641"/>
        <end position="699"/>
    </location>
</feature>
<gene>
    <name evidence="10" type="ORF">LWI28_027695</name>
</gene>
<dbReference type="InterPro" id="IPR016024">
    <property type="entry name" value="ARM-type_fold"/>
</dbReference>
<keyword evidence="4" id="KW-0498">Mitosis</keyword>
<dbReference type="PANTHER" id="PTHR12663">
    <property type="entry name" value="ANDROGEN INDUCED INHIBITOR OF PROLIFERATION AS3 / PDS5-RELATED"/>
    <property type="match status" value="1"/>
</dbReference>
<dbReference type="CDD" id="cd20404">
    <property type="entry name" value="Tudor_Agenet_AtEML-like"/>
    <property type="match status" value="1"/>
</dbReference>
<feature type="compositionally biased region" description="Basic and acidic residues" evidence="8">
    <location>
        <begin position="736"/>
        <end position="746"/>
    </location>
</feature>
<feature type="compositionally biased region" description="Basic and acidic residues" evidence="8">
    <location>
        <begin position="356"/>
        <end position="377"/>
    </location>
</feature>
<dbReference type="InterPro" id="IPR002999">
    <property type="entry name" value="Tudor"/>
</dbReference>
<feature type="compositionally biased region" description="Polar residues" evidence="8">
    <location>
        <begin position="433"/>
        <end position="445"/>
    </location>
</feature>
<organism evidence="10 11">
    <name type="scientific">Acer negundo</name>
    <name type="common">Box elder</name>
    <dbReference type="NCBI Taxonomy" id="4023"/>
    <lineage>
        <taxon>Eukaryota</taxon>
        <taxon>Viridiplantae</taxon>
        <taxon>Streptophyta</taxon>
        <taxon>Embryophyta</taxon>
        <taxon>Tracheophyta</taxon>
        <taxon>Spermatophyta</taxon>
        <taxon>Magnoliopsida</taxon>
        <taxon>eudicotyledons</taxon>
        <taxon>Gunneridae</taxon>
        <taxon>Pentapetalae</taxon>
        <taxon>rosids</taxon>
        <taxon>malvids</taxon>
        <taxon>Sapindales</taxon>
        <taxon>Sapindaceae</taxon>
        <taxon>Hippocastanoideae</taxon>
        <taxon>Acereae</taxon>
        <taxon>Acer</taxon>
    </lineage>
</organism>
<evidence type="ECO:0000256" key="3">
    <source>
        <dbReference type="ARBA" id="ARBA00022763"/>
    </source>
</evidence>
<dbReference type="GO" id="GO:0007064">
    <property type="term" value="P:mitotic sister chromatid cohesion"/>
    <property type="evidence" value="ECO:0007669"/>
    <property type="project" value="InterPro"/>
</dbReference>
<evidence type="ECO:0000256" key="1">
    <source>
        <dbReference type="ARBA" id="ARBA00004123"/>
    </source>
</evidence>
<protein>
    <recommendedName>
        <fullName evidence="9">Tudor domain-containing protein</fullName>
    </recommendedName>
</protein>
<feature type="compositionally biased region" description="Basic and acidic residues" evidence="8">
    <location>
        <begin position="571"/>
        <end position="598"/>
    </location>
</feature>
<feature type="compositionally biased region" description="Low complexity" evidence="8">
    <location>
        <begin position="747"/>
        <end position="759"/>
    </location>
</feature>
<sequence>MASADNELEQQLSEAGVKLAEPPSSVDELLSLLDQIESCLSRVEQSPSKSMQTALYPSLKALVTDQVFRHSDVDVNVAVAACISEITRITAPDAPYEDDQMKEVFQLIVSSFENLSDKSSRSFAKRTSILETVAKVRSCVVMLDLECDALLVEMFQHFLKAIRDDHPENVFACMETIMTLVVEESEDISQELLSPILACVKKDNEEVLPIARKLADKVLESSAAKLKPYLLQAVKSSGISLDDYSKVVASICQEAPGAVEQNDVHVSDEQMADEHESKSAGPSADETTQVDQQDATEAASTEQVDPANDKSPKSVVSNGITLTEENDSLADTDTLKKQESDNLTDPSKSADTPSNAERDGLDTEKVVDAEQKSEQTTKKRGKKTTSSMKSGEPSDGCHIEGEKEAETPLDHKTSSKDVPSSPHEVASVEGAVSSDNGKETGTQIASPKVTEGESTDVSPSPAGSLPSEGRAQTVGRQKKKESLGKEAAPPADDVTRRVSEGTSDSEAKPHKKSGKKVLAGTTASEDKTHSTSASKKESGSTSDSEAKLLKRSAKKVDTSNNNNVDGSSIKLPDEKKRREKASSGKDNAKSSTKDEKETGPSPKTVGKSNKDEHQVEETLKTNTKRKRTPGNEKASNTEDFGEILVGSKVKVWWPKDQQFYDGVIDSFDPTKKRHKVLYNDGDEEILNLKRERWELIGEDSESDEEQTTDVGSHDASEMPSKKKRSKISSDLTTKQGKMDNSPKRDGGASSSKSKASAQKSGRKSKDESKADGKSKDSSSKTVTKSENERVGKTKDHASKSGGKSADVGSKSASKSKNDAVDSARSSKSKESSSAGTPKTSSKSKQDTPKASKSKQETPKTSAASNAKGKNPKNFGGKSSANGSGKSKSSSSKVKESENVKDATETKVPESTPSKAQGSEAKSGKKTTKRLKINELPTVSPQHIIFLLQP</sequence>
<comment type="subcellular location">
    <subcellularLocation>
        <location evidence="1">Nucleus</location>
    </subcellularLocation>
</comment>
<dbReference type="AlphaFoldDB" id="A0AAD5P1J7"/>
<dbReference type="GO" id="GO:0035825">
    <property type="term" value="P:homologous recombination"/>
    <property type="evidence" value="ECO:0007669"/>
    <property type="project" value="UniProtKB-ARBA"/>
</dbReference>
<keyword evidence="3" id="KW-0227">DNA damage</keyword>
<feature type="compositionally biased region" description="Polar residues" evidence="8">
    <location>
        <begin position="314"/>
        <end position="323"/>
    </location>
</feature>
<feature type="compositionally biased region" description="Basic and acidic residues" evidence="8">
    <location>
        <begin position="763"/>
        <end position="798"/>
    </location>
</feature>
<dbReference type="GO" id="GO:0051301">
    <property type="term" value="P:cell division"/>
    <property type="evidence" value="ECO:0007669"/>
    <property type="project" value="UniProtKB-KW"/>
</dbReference>
<accession>A0AAD5P1J7</accession>
<feature type="region of interest" description="Disordered" evidence="8">
    <location>
        <begin position="1"/>
        <end position="20"/>
    </location>
</feature>
<keyword evidence="2" id="KW-0132">Cell division</keyword>
<feature type="compositionally biased region" description="Basic and acidic residues" evidence="8">
    <location>
        <begin position="843"/>
        <end position="857"/>
    </location>
</feature>
<evidence type="ECO:0000256" key="8">
    <source>
        <dbReference type="SAM" id="MobiDB-lite"/>
    </source>
</evidence>
<feature type="compositionally biased region" description="Basic and acidic residues" evidence="8">
    <location>
        <begin position="608"/>
        <end position="619"/>
    </location>
</feature>
<feature type="compositionally biased region" description="Basic and acidic residues" evidence="8">
    <location>
        <begin position="524"/>
        <end position="548"/>
    </location>
</feature>
<feature type="region of interest" description="Disordered" evidence="8">
    <location>
        <begin position="259"/>
        <end position="641"/>
    </location>
</feature>